<organism evidence="5">
    <name type="scientific">Tanacetum cinerariifolium</name>
    <name type="common">Dalmatian daisy</name>
    <name type="synonym">Chrysanthemum cinerariifolium</name>
    <dbReference type="NCBI Taxonomy" id="118510"/>
    <lineage>
        <taxon>Eukaryota</taxon>
        <taxon>Viridiplantae</taxon>
        <taxon>Streptophyta</taxon>
        <taxon>Embryophyta</taxon>
        <taxon>Tracheophyta</taxon>
        <taxon>Spermatophyta</taxon>
        <taxon>Magnoliopsida</taxon>
        <taxon>eudicotyledons</taxon>
        <taxon>Gunneridae</taxon>
        <taxon>Pentapetalae</taxon>
        <taxon>asterids</taxon>
        <taxon>campanulids</taxon>
        <taxon>Asterales</taxon>
        <taxon>Asteraceae</taxon>
        <taxon>Asteroideae</taxon>
        <taxon>Anthemideae</taxon>
        <taxon>Anthemidinae</taxon>
        <taxon>Tanacetum</taxon>
    </lineage>
</organism>
<dbReference type="InterPro" id="IPR057027">
    <property type="entry name" value="TPR_mt"/>
</dbReference>
<name>A0A699R5W5_TANCI</name>
<dbReference type="EMBL" id="BKCJ011078931">
    <property type="protein sequence ID" value="GFC81243.1"/>
    <property type="molecule type" value="Genomic_DNA"/>
</dbReference>
<gene>
    <name evidence="5" type="ORF">Tci_853213</name>
</gene>
<evidence type="ECO:0000313" key="5">
    <source>
        <dbReference type="EMBL" id="GFC81243.1"/>
    </source>
</evidence>
<dbReference type="PROSITE" id="PS51375">
    <property type="entry name" value="PPR"/>
    <property type="match status" value="1"/>
</dbReference>
<dbReference type="NCBIfam" id="TIGR00756">
    <property type="entry name" value="PPR"/>
    <property type="match status" value="1"/>
</dbReference>
<dbReference type="InterPro" id="IPR050667">
    <property type="entry name" value="PPR-containing_protein"/>
</dbReference>
<comment type="caution">
    <text evidence="5">The sequence shown here is derived from an EMBL/GenBank/DDBJ whole genome shotgun (WGS) entry which is preliminary data.</text>
</comment>
<dbReference type="InterPro" id="IPR011990">
    <property type="entry name" value="TPR-like_helical_dom_sf"/>
</dbReference>
<accession>A0A699R5W5</accession>
<keyword evidence="2" id="KW-0677">Repeat</keyword>
<evidence type="ECO:0000256" key="3">
    <source>
        <dbReference type="PROSITE-ProRule" id="PRU00708"/>
    </source>
</evidence>
<sequence>MFALRKTLKPSSLITTIHRSITFVTLPEPLSSAEYDDLITTAGKNKDFTTVSNLLTQRYNKGFFTTNNTFKFISTDLTFINDLQKTISDLNGNTRKKSYESLIACLCKLNLVDQALTTAELAAEKSGADVTTFHPIISLLTRQKNFARAWSVVEVMKSKNIVRDVACYNFFLTAYAVNGNLTPCVDVLKRMADE</sequence>
<dbReference type="InterPro" id="IPR002885">
    <property type="entry name" value="PPR_rpt"/>
</dbReference>
<dbReference type="AlphaFoldDB" id="A0A699R5W5"/>
<feature type="non-terminal residue" evidence="5">
    <location>
        <position position="194"/>
    </location>
</feature>
<evidence type="ECO:0000259" key="4">
    <source>
        <dbReference type="Pfam" id="PF23276"/>
    </source>
</evidence>
<dbReference type="Pfam" id="PF23276">
    <property type="entry name" value="TPR_24"/>
    <property type="match status" value="1"/>
</dbReference>
<feature type="domain" description="Pentatricopeptide repeat-containing protein-mitochondrial" evidence="4">
    <location>
        <begin position="83"/>
        <end position="190"/>
    </location>
</feature>
<dbReference type="Gene3D" id="1.25.40.10">
    <property type="entry name" value="Tetratricopeptide repeat domain"/>
    <property type="match status" value="1"/>
</dbReference>
<evidence type="ECO:0000256" key="1">
    <source>
        <dbReference type="ARBA" id="ARBA00007626"/>
    </source>
</evidence>
<dbReference type="PANTHER" id="PTHR47939">
    <property type="entry name" value="MEMBRANE-ASSOCIATED SALT-INDUCIBLE PROTEIN-LIKE"/>
    <property type="match status" value="1"/>
</dbReference>
<protein>
    <recommendedName>
        <fullName evidence="4">Pentatricopeptide repeat-containing protein-mitochondrial domain-containing protein</fullName>
    </recommendedName>
</protein>
<reference evidence="5" key="1">
    <citation type="journal article" date="2019" name="Sci. Rep.">
        <title>Draft genome of Tanacetum cinerariifolium, the natural source of mosquito coil.</title>
        <authorList>
            <person name="Yamashiro T."/>
            <person name="Shiraishi A."/>
            <person name="Satake H."/>
            <person name="Nakayama K."/>
        </authorList>
    </citation>
    <scope>NUCLEOTIDE SEQUENCE</scope>
</reference>
<feature type="repeat" description="PPR" evidence="3">
    <location>
        <begin position="129"/>
        <end position="163"/>
    </location>
</feature>
<comment type="similarity">
    <text evidence="1">Belongs to the PPR family. P subfamily.</text>
</comment>
<evidence type="ECO:0000256" key="2">
    <source>
        <dbReference type="ARBA" id="ARBA00022737"/>
    </source>
</evidence>
<proteinExistence type="inferred from homology"/>
<dbReference type="PANTHER" id="PTHR47939:SF5">
    <property type="entry name" value="PENTACOTRIPEPTIDE-REPEAT REGION OF PRORP DOMAIN-CONTAINING PROTEIN"/>
    <property type="match status" value="1"/>
</dbReference>